<evidence type="ECO:0000256" key="1">
    <source>
        <dbReference type="ARBA" id="ARBA00004613"/>
    </source>
</evidence>
<dbReference type="GO" id="GO:0050178">
    <property type="term" value="F:phenylpyruvate tautomerase activity"/>
    <property type="evidence" value="ECO:0007669"/>
    <property type="project" value="UniProtKB-EC"/>
</dbReference>
<comment type="subcellular location">
    <subcellularLocation>
        <location evidence="1">Secreted</location>
    </subcellularLocation>
</comment>
<dbReference type="GO" id="GO:0005125">
    <property type="term" value="F:cytokine activity"/>
    <property type="evidence" value="ECO:0007669"/>
    <property type="project" value="UniProtKB-KW"/>
</dbReference>
<dbReference type="AlphaFoldDB" id="A0A6G3MKF1"/>
<dbReference type="PANTHER" id="PTHR11954:SF6">
    <property type="entry name" value="MACROPHAGE MIGRATION INHIBITORY FACTOR"/>
    <property type="match status" value="1"/>
</dbReference>
<evidence type="ECO:0000256" key="10">
    <source>
        <dbReference type="ARBA" id="ARBA00041631"/>
    </source>
</evidence>
<evidence type="ECO:0000256" key="6">
    <source>
        <dbReference type="ARBA" id="ARBA00036735"/>
    </source>
</evidence>
<dbReference type="EC" id="5.3.2.1" evidence="9"/>
<evidence type="ECO:0000256" key="8">
    <source>
        <dbReference type="ARBA" id="ARBA00038932"/>
    </source>
</evidence>
<evidence type="ECO:0000256" key="3">
    <source>
        <dbReference type="ARBA" id="ARBA00022514"/>
    </source>
</evidence>
<dbReference type="OrthoDB" id="255819at2759"/>
<evidence type="ECO:0000256" key="9">
    <source>
        <dbReference type="ARBA" id="ARBA00039086"/>
    </source>
</evidence>
<evidence type="ECO:0000256" key="4">
    <source>
        <dbReference type="ARBA" id="ARBA00022525"/>
    </source>
</evidence>
<comment type="similarity">
    <text evidence="2">Belongs to the MIF family.</text>
</comment>
<comment type="catalytic activity">
    <reaction evidence="7">
        <text>L-dopachrome = 5,6-dihydroxyindole-2-carboxylate</text>
        <dbReference type="Rhea" id="RHEA:13041"/>
        <dbReference type="ChEBI" id="CHEBI:16875"/>
        <dbReference type="ChEBI" id="CHEBI:57509"/>
        <dbReference type="EC" id="5.3.3.12"/>
    </reaction>
</comment>
<evidence type="ECO:0000256" key="12">
    <source>
        <dbReference type="ARBA" id="ARBA00042730"/>
    </source>
</evidence>
<evidence type="ECO:0000256" key="2">
    <source>
        <dbReference type="ARBA" id="ARBA00005851"/>
    </source>
</evidence>
<sequence length="116" mass="13040">MPILSIRTSVDCNSIPTDLTEKLTDLICEVTGKPKSYVCICICDCKNMTFGRTSDPCAFIKLKCLEVLPDRLKTTAKVMTLLTNELKIPGNRMYMQYECIYFDSLAFDGTTFSGRS</sequence>
<dbReference type="GO" id="GO:0004167">
    <property type="term" value="F:dopachrome isomerase activity"/>
    <property type="evidence" value="ECO:0007669"/>
    <property type="project" value="UniProtKB-EC"/>
</dbReference>
<dbReference type="Gene3D" id="3.30.429.10">
    <property type="entry name" value="Macrophage Migration Inhibitory Factor"/>
    <property type="match status" value="1"/>
</dbReference>
<comment type="catalytic activity">
    <reaction evidence="6">
        <text>3-phenylpyruvate = enol-phenylpyruvate</text>
        <dbReference type="Rhea" id="RHEA:17097"/>
        <dbReference type="ChEBI" id="CHEBI:16815"/>
        <dbReference type="ChEBI" id="CHEBI:18005"/>
        <dbReference type="EC" id="5.3.2.1"/>
    </reaction>
</comment>
<keyword evidence="3" id="KW-0202">Cytokine</keyword>
<dbReference type="EMBL" id="GHBP01009227">
    <property type="protein sequence ID" value="NDJ94522.1"/>
    <property type="molecule type" value="Transcribed_RNA"/>
</dbReference>
<dbReference type="GO" id="GO:0005615">
    <property type="term" value="C:extracellular space"/>
    <property type="evidence" value="ECO:0007669"/>
    <property type="project" value="UniProtKB-KW"/>
</dbReference>
<dbReference type="PANTHER" id="PTHR11954">
    <property type="entry name" value="D-DOPACHROME DECARBOXYLASE"/>
    <property type="match status" value="1"/>
</dbReference>
<name>A0A6G3MKF1_HENSL</name>
<dbReference type="EC" id="5.3.3.12" evidence="8"/>
<evidence type="ECO:0000256" key="7">
    <source>
        <dbReference type="ARBA" id="ARBA00036823"/>
    </source>
</evidence>
<evidence type="ECO:0000313" key="13">
    <source>
        <dbReference type="EMBL" id="NDJ94522.1"/>
    </source>
</evidence>
<dbReference type="InterPro" id="IPR014347">
    <property type="entry name" value="Tautomerase/MIF_sf"/>
</dbReference>
<protein>
    <recommendedName>
        <fullName evidence="12">L-dopachrome isomerase</fullName>
        <ecNumber evidence="9">5.3.2.1</ecNumber>
        <ecNumber evidence="8">5.3.3.12</ecNumber>
    </recommendedName>
    <alternativeName>
        <fullName evidence="10">L-dopachrome tautomerase</fullName>
    </alternativeName>
    <alternativeName>
        <fullName evidence="11">Phenylpyruvate tautomerase</fullName>
    </alternativeName>
</protein>
<organism evidence="13">
    <name type="scientific">Henneguya salminicola</name>
    <name type="common">Myxosporean</name>
    <dbReference type="NCBI Taxonomy" id="69463"/>
    <lineage>
        <taxon>Eukaryota</taxon>
        <taxon>Metazoa</taxon>
        <taxon>Cnidaria</taxon>
        <taxon>Myxozoa</taxon>
        <taxon>Myxosporea</taxon>
        <taxon>Bivalvulida</taxon>
        <taxon>Platysporina</taxon>
        <taxon>Myxobolidae</taxon>
        <taxon>Henneguya</taxon>
    </lineage>
</organism>
<dbReference type="Pfam" id="PF01187">
    <property type="entry name" value="MIF"/>
    <property type="match status" value="1"/>
</dbReference>
<accession>A0A6G3MKF1</accession>
<evidence type="ECO:0000256" key="5">
    <source>
        <dbReference type="ARBA" id="ARBA00023235"/>
    </source>
</evidence>
<keyword evidence="4" id="KW-0964">Secreted</keyword>
<proteinExistence type="inferred from homology"/>
<reference evidence="13" key="1">
    <citation type="submission" date="2018-11" db="EMBL/GenBank/DDBJ databases">
        <title>Henneguya salminicola genome and transcriptome.</title>
        <authorList>
            <person name="Yahalomi D."/>
            <person name="Atkinson S.D."/>
            <person name="Neuhof M."/>
            <person name="Chang E.S."/>
            <person name="Philippe H."/>
            <person name="Cartwright P."/>
            <person name="Bartholomew J.L."/>
            <person name="Huchon D."/>
        </authorList>
    </citation>
    <scope>NUCLEOTIDE SEQUENCE</scope>
    <source>
        <strain evidence="13">Hz1</strain>
        <tissue evidence="13">Whole</tissue>
    </source>
</reference>
<dbReference type="SUPFAM" id="SSF55331">
    <property type="entry name" value="Tautomerase/MIF"/>
    <property type="match status" value="1"/>
</dbReference>
<keyword evidence="5" id="KW-0413">Isomerase</keyword>
<evidence type="ECO:0000256" key="11">
    <source>
        <dbReference type="ARBA" id="ARBA00041912"/>
    </source>
</evidence>
<dbReference type="InterPro" id="IPR001398">
    <property type="entry name" value="Macrophage_inhib_fac"/>
</dbReference>